<keyword evidence="3" id="KW-1185">Reference proteome</keyword>
<evidence type="ECO:0000256" key="1">
    <source>
        <dbReference type="SAM" id="Phobius"/>
    </source>
</evidence>
<dbReference type="EMBL" id="JAUCMV010000004">
    <property type="protein sequence ID" value="KAK0403223.1"/>
    <property type="molecule type" value="Genomic_DNA"/>
</dbReference>
<accession>A0AA39HCB1</accession>
<name>A0AA39HCB1_9BILA</name>
<comment type="caution">
    <text evidence="2">The sequence shown here is derived from an EMBL/GenBank/DDBJ whole genome shotgun (WGS) entry which is preliminary data.</text>
</comment>
<keyword evidence="1" id="KW-0472">Membrane</keyword>
<evidence type="ECO:0000313" key="3">
    <source>
        <dbReference type="Proteomes" id="UP001175271"/>
    </source>
</evidence>
<feature type="transmembrane region" description="Helical" evidence="1">
    <location>
        <begin position="12"/>
        <end position="39"/>
    </location>
</feature>
<keyword evidence="1" id="KW-0812">Transmembrane</keyword>
<dbReference type="Proteomes" id="UP001175271">
    <property type="component" value="Unassembled WGS sequence"/>
</dbReference>
<dbReference type="PROSITE" id="PS51257">
    <property type="entry name" value="PROKAR_LIPOPROTEIN"/>
    <property type="match status" value="1"/>
</dbReference>
<keyword evidence="1" id="KW-1133">Transmembrane helix</keyword>
<proteinExistence type="predicted"/>
<evidence type="ECO:0000313" key="2">
    <source>
        <dbReference type="EMBL" id="KAK0403223.1"/>
    </source>
</evidence>
<dbReference type="AlphaFoldDB" id="A0AA39HCB1"/>
<organism evidence="2 3">
    <name type="scientific">Steinernema hermaphroditum</name>
    <dbReference type="NCBI Taxonomy" id="289476"/>
    <lineage>
        <taxon>Eukaryota</taxon>
        <taxon>Metazoa</taxon>
        <taxon>Ecdysozoa</taxon>
        <taxon>Nematoda</taxon>
        <taxon>Chromadorea</taxon>
        <taxon>Rhabditida</taxon>
        <taxon>Tylenchina</taxon>
        <taxon>Panagrolaimomorpha</taxon>
        <taxon>Strongyloidoidea</taxon>
        <taxon>Steinernematidae</taxon>
        <taxon>Steinernema</taxon>
    </lineage>
</organism>
<feature type="transmembrane region" description="Helical" evidence="1">
    <location>
        <begin position="127"/>
        <end position="146"/>
    </location>
</feature>
<feature type="transmembrane region" description="Helical" evidence="1">
    <location>
        <begin position="51"/>
        <end position="71"/>
    </location>
</feature>
<gene>
    <name evidence="2" type="ORF">QR680_016792</name>
</gene>
<reference evidence="2" key="1">
    <citation type="submission" date="2023-06" db="EMBL/GenBank/DDBJ databases">
        <title>Genomic analysis of the entomopathogenic nematode Steinernema hermaphroditum.</title>
        <authorList>
            <person name="Schwarz E.M."/>
            <person name="Heppert J.K."/>
            <person name="Baniya A."/>
            <person name="Schwartz H.T."/>
            <person name="Tan C.-H."/>
            <person name="Antoshechkin I."/>
            <person name="Sternberg P.W."/>
            <person name="Goodrich-Blair H."/>
            <person name="Dillman A.R."/>
        </authorList>
    </citation>
    <scope>NUCLEOTIDE SEQUENCE</scope>
    <source>
        <strain evidence="2">PS9179</strain>
        <tissue evidence="2">Whole animal</tissue>
    </source>
</reference>
<feature type="transmembrane region" description="Helical" evidence="1">
    <location>
        <begin position="83"/>
        <end position="107"/>
    </location>
</feature>
<sequence>MAAERSKTIWCCFCFVNVTNATCVLATLSLCSCIVSFFITASHDAPKSAKGFEYLVTFLWTAASALALTAIGCKIRRALLPYLIVNIIFTVYLTVYVPSYVILYLLMKNSTDIQFSEHDHYFLRETRYIRNFVGLPICLWSTIVVWRCYRTFGRDASEELDPL</sequence>
<protein>
    <submittedName>
        <fullName evidence="2">Uncharacterized protein</fullName>
    </submittedName>
</protein>